<comment type="caution">
    <text evidence="1">The sequence shown here is derived from an EMBL/GenBank/DDBJ whole genome shotgun (WGS) entry which is preliminary data.</text>
</comment>
<reference evidence="1" key="1">
    <citation type="submission" date="2023-06" db="EMBL/GenBank/DDBJ databases">
        <title>Conoideocrella luteorostrata (Hypocreales: Clavicipitaceae), a potential biocontrol fungus for elongate hemlock scale in United States Christmas tree production areas.</title>
        <authorList>
            <person name="Barrett H."/>
            <person name="Lovett B."/>
            <person name="Macias A.M."/>
            <person name="Stajich J.E."/>
            <person name="Kasson M.T."/>
        </authorList>
    </citation>
    <scope>NUCLEOTIDE SEQUENCE</scope>
    <source>
        <strain evidence="1">ARSEF 14590</strain>
    </source>
</reference>
<dbReference type="PANTHER" id="PTHR10285">
    <property type="entry name" value="URIDINE KINASE"/>
    <property type="match status" value="1"/>
</dbReference>
<evidence type="ECO:0000313" key="1">
    <source>
        <dbReference type="EMBL" id="KAK2594309.1"/>
    </source>
</evidence>
<sequence>MEDTYKALVERICTKWAEKKTLGQHPRLIIVVAGPPGSGKTTITNKVVQHVSQLKDRPSIASISADGFHLSRQTLQSLPDPADAIARRGAPWTFDGAAAAKLAQDLRAEAGRTSVWAPTFDHAIKDPVQNGVEVPPETEVCILEGNYVLSGEEPWRAIGDLADDRWLVRVDAGLAKRRLAERHVCAGIESTMEDAFKRAERNDMVNGEYVMKHSFGRYDLLIDSMEESRLHRG</sequence>
<organism evidence="1 2">
    <name type="scientific">Conoideocrella luteorostrata</name>
    <dbReference type="NCBI Taxonomy" id="1105319"/>
    <lineage>
        <taxon>Eukaryota</taxon>
        <taxon>Fungi</taxon>
        <taxon>Dikarya</taxon>
        <taxon>Ascomycota</taxon>
        <taxon>Pezizomycotina</taxon>
        <taxon>Sordariomycetes</taxon>
        <taxon>Hypocreomycetidae</taxon>
        <taxon>Hypocreales</taxon>
        <taxon>Clavicipitaceae</taxon>
        <taxon>Conoideocrella</taxon>
    </lineage>
</organism>
<dbReference type="Proteomes" id="UP001251528">
    <property type="component" value="Unassembled WGS sequence"/>
</dbReference>
<accession>A0AAJ0CJV5</accession>
<protein>
    <recommendedName>
        <fullName evidence="3">Phosphoribulokinase/uridine kinase domain-containing protein</fullName>
    </recommendedName>
</protein>
<dbReference type="SUPFAM" id="SSF52540">
    <property type="entry name" value="P-loop containing nucleoside triphosphate hydrolases"/>
    <property type="match status" value="1"/>
</dbReference>
<dbReference type="InterPro" id="IPR027417">
    <property type="entry name" value="P-loop_NTPase"/>
</dbReference>
<gene>
    <name evidence="1" type="ORF">QQS21_008015</name>
</gene>
<evidence type="ECO:0008006" key="3">
    <source>
        <dbReference type="Google" id="ProtNLM"/>
    </source>
</evidence>
<dbReference type="EMBL" id="JASWJB010000174">
    <property type="protein sequence ID" value="KAK2594309.1"/>
    <property type="molecule type" value="Genomic_DNA"/>
</dbReference>
<keyword evidence="2" id="KW-1185">Reference proteome</keyword>
<evidence type="ECO:0000313" key="2">
    <source>
        <dbReference type="Proteomes" id="UP001251528"/>
    </source>
</evidence>
<name>A0AAJ0CJV5_9HYPO</name>
<proteinExistence type="predicted"/>
<dbReference type="Gene3D" id="3.40.50.300">
    <property type="entry name" value="P-loop containing nucleotide triphosphate hydrolases"/>
    <property type="match status" value="2"/>
</dbReference>
<dbReference type="AlphaFoldDB" id="A0AAJ0CJV5"/>